<comment type="caution">
    <text evidence="2">The sequence shown here is derived from an EMBL/GenBank/DDBJ whole genome shotgun (WGS) entry which is preliminary data.</text>
</comment>
<evidence type="ECO:0000313" key="2">
    <source>
        <dbReference type="EMBL" id="EZQ11409.1"/>
    </source>
</evidence>
<sequence length="896" mass="103337">MSEEEKNREENRIPEEREESSSYKSRVSKDEKENLSVIHKGKEKEKEDNRSIFNTSNFSSFPVPFKESESTESEVKVPSYSSSAEVTSSKENIELIPFKVTDNEYIYLKVMKIIYKVAKENTSLPDSYYLKILWEENPSKFTSIQFSSFQDIINLLQPHVSTEFKDRDFEDFTEKLEKFFKRFYNGNKGKGYIAYMIKKGLNFENLFEIAEENIDENTKRGLEEKLKKATNNELCGYIIYLLKNSFSRLGYIYRSESENIKHYLKILDSSSFRYYDTFITNIKTRINLLRSLVNELDGNIDNIYDLNDVEKLKLCMRSWDQKLVYDEGPLNIFKAFHFSLSVLPSLLQALYINLDIEELKNMSRIKEALDSFENTLKQNHYEFRYYPIKTGTSSNTIHVGYFVTYDVFRDLKDCSNCAIILVVPKEINKYLNFGKEGSDKDSYYIYTNNLGFAKELYDKLRALVKEAEVIIPWFDKIIDDNIYLKDILLKPTTSPTQIQLHKQQSATSQNAMIKISGQFYKKLESSLKTPDGTPGFFSLVIASGTIIIVYDEEKKGIEDSLARIASRVAEIHGSVFNPKIISKVNSQYLQQVGVSDGIYVLKSDLCSSNTNSIDNIETMNRLIELLKGAMGTKYSIIIMPKCIYNILQLQIGGKPSLILFEDFDLPSLFTMAYMASGGSSKLIPNWDVLSNVNVEFYDLLNNTSYLLSQNYPGLQLYQQNTSMLHNLLQDYSIAYLITKRKADPNNIWVQSNLGYLIPDVFEVSNHEIYDAKASIGILPNQEVYGLANKYGDLANKVVAVMDPLAVLLNLKALISKLNYLNSNEPNAKYDVMIPFRDIKELEEKEEIHKEEGKADNEHKSGQNEEEISVEYNMLSLEDLLKLAEQYFNSKKFRIIQ</sequence>
<dbReference type="Proteomes" id="UP000024332">
    <property type="component" value="Unassembled WGS sequence"/>
</dbReference>
<keyword evidence="3" id="KW-1185">Reference proteome</keyword>
<proteinExistence type="predicted"/>
<evidence type="ECO:0000313" key="3">
    <source>
        <dbReference type="Proteomes" id="UP000024332"/>
    </source>
</evidence>
<gene>
    <name evidence="2" type="ORF">CM19_01015</name>
</gene>
<dbReference type="AlphaFoldDB" id="A0A031LV87"/>
<dbReference type="OrthoDB" id="44264at2157"/>
<feature type="region of interest" description="Disordered" evidence="1">
    <location>
        <begin position="1"/>
        <end position="57"/>
    </location>
</feature>
<protein>
    <submittedName>
        <fullName evidence="2">Uncharacterized protein</fullName>
    </submittedName>
</protein>
<evidence type="ECO:0000256" key="1">
    <source>
        <dbReference type="SAM" id="MobiDB-lite"/>
    </source>
</evidence>
<accession>A0A031LV87</accession>
<dbReference type="EMBL" id="JFZT01000015">
    <property type="protein sequence ID" value="EZQ11409.1"/>
    <property type="molecule type" value="Genomic_DNA"/>
</dbReference>
<reference evidence="2 3" key="1">
    <citation type="submission" date="2014-03" db="EMBL/GenBank/DDBJ databases">
        <title>Draft genome sequence of the novel thermoacidophilic archaea Acidianus copahuensis ALE1 strain, isolated from Copahue volcanic area in Neuquen Argentina.</title>
        <authorList>
            <person name="Urbieta M.S."/>
            <person name="Rascovan N."/>
            <person name="Castro C."/>
            <person name="Revale S."/>
            <person name="Giaveno M.A."/>
            <person name="Vazquez M.P."/>
            <person name="Donati E.R."/>
        </authorList>
    </citation>
    <scope>NUCLEOTIDE SEQUENCE [LARGE SCALE GENOMIC DNA]</scope>
    <source>
        <strain evidence="2 3">ALE1</strain>
    </source>
</reference>
<name>A0A031LV87_9CREN</name>
<dbReference type="RefSeq" id="WP_048098561.1">
    <property type="nucleotide sequence ID" value="NZ_JFZT01000015.1"/>
</dbReference>
<organism evidence="2 3">
    <name type="scientific">Candidatus Acidianus copahuensis</name>
    <dbReference type="NCBI Taxonomy" id="1160895"/>
    <lineage>
        <taxon>Archaea</taxon>
        <taxon>Thermoproteota</taxon>
        <taxon>Thermoprotei</taxon>
        <taxon>Sulfolobales</taxon>
        <taxon>Sulfolobaceae</taxon>
        <taxon>Acidianus</taxon>
    </lineage>
</organism>
<feature type="compositionally biased region" description="Basic and acidic residues" evidence="1">
    <location>
        <begin position="1"/>
        <end position="50"/>
    </location>
</feature>